<name>A0A2P2PIS9_RHIMU</name>
<dbReference type="AlphaFoldDB" id="A0A2P2PIS9"/>
<evidence type="ECO:0000313" key="1">
    <source>
        <dbReference type="EMBL" id="MBX54633.1"/>
    </source>
</evidence>
<dbReference type="EMBL" id="GGEC01074149">
    <property type="protein sequence ID" value="MBX54633.1"/>
    <property type="molecule type" value="Transcribed_RNA"/>
</dbReference>
<organism evidence="1">
    <name type="scientific">Rhizophora mucronata</name>
    <name type="common">Asiatic mangrove</name>
    <dbReference type="NCBI Taxonomy" id="61149"/>
    <lineage>
        <taxon>Eukaryota</taxon>
        <taxon>Viridiplantae</taxon>
        <taxon>Streptophyta</taxon>
        <taxon>Embryophyta</taxon>
        <taxon>Tracheophyta</taxon>
        <taxon>Spermatophyta</taxon>
        <taxon>Magnoliopsida</taxon>
        <taxon>eudicotyledons</taxon>
        <taxon>Gunneridae</taxon>
        <taxon>Pentapetalae</taxon>
        <taxon>rosids</taxon>
        <taxon>fabids</taxon>
        <taxon>Malpighiales</taxon>
        <taxon>Rhizophoraceae</taxon>
        <taxon>Rhizophora</taxon>
    </lineage>
</organism>
<reference evidence="1" key="1">
    <citation type="submission" date="2018-02" db="EMBL/GenBank/DDBJ databases">
        <title>Rhizophora mucronata_Transcriptome.</title>
        <authorList>
            <person name="Meera S.P."/>
            <person name="Sreeshan A."/>
            <person name="Augustine A."/>
        </authorList>
    </citation>
    <scope>NUCLEOTIDE SEQUENCE</scope>
    <source>
        <tissue evidence="1">Leaf</tissue>
    </source>
</reference>
<protein>
    <submittedName>
        <fullName evidence="1">Uncharacterized protein</fullName>
    </submittedName>
</protein>
<accession>A0A2P2PIS9</accession>
<sequence length="49" mass="5773">MQMQVIMSITLQLHQGHSQLTIFPLRTAYRCYRLKAWIDNHCISSSYST</sequence>
<proteinExistence type="predicted"/>